<dbReference type="PANTHER" id="PTHR33677">
    <property type="entry name" value="TRANSCRIPTIONAL REPRESSOR FRMR-RELATED"/>
    <property type="match status" value="1"/>
</dbReference>
<sequence length="87" mass="10011">MKASKERVRHRLKIIRGQLTGLEKMVSDDKYCLDILTLSLAIQRALKEMDQLILEDHMKSCVVEAARIGKAEKASKELTDLFKIIRK</sequence>
<dbReference type="EMBL" id="MEUW01000021">
    <property type="protein sequence ID" value="OGC44401.1"/>
    <property type="molecule type" value="Genomic_DNA"/>
</dbReference>
<dbReference type="Pfam" id="PF02583">
    <property type="entry name" value="Trns_repr_metal"/>
    <property type="match status" value="1"/>
</dbReference>
<dbReference type="GO" id="GO:0046872">
    <property type="term" value="F:metal ion binding"/>
    <property type="evidence" value="ECO:0007669"/>
    <property type="project" value="InterPro"/>
</dbReference>
<dbReference type="STRING" id="1802613.A2V54_03430"/>
<protein>
    <recommendedName>
        <fullName evidence="3">Transcriptional regulator</fullName>
    </recommendedName>
</protein>
<evidence type="ECO:0008006" key="3">
    <source>
        <dbReference type="Google" id="ProtNLM"/>
    </source>
</evidence>
<evidence type="ECO:0000313" key="2">
    <source>
        <dbReference type="Proteomes" id="UP000176583"/>
    </source>
</evidence>
<dbReference type="AlphaFoldDB" id="A0A1F4UHI3"/>
<gene>
    <name evidence="1" type="ORF">A2V54_03430</name>
</gene>
<organism evidence="1 2">
    <name type="scientific">candidate division WWE3 bacterium RBG_19FT_COMBO_53_11</name>
    <dbReference type="NCBI Taxonomy" id="1802613"/>
    <lineage>
        <taxon>Bacteria</taxon>
        <taxon>Katanobacteria</taxon>
    </lineage>
</organism>
<dbReference type="GO" id="GO:0045892">
    <property type="term" value="P:negative regulation of DNA-templated transcription"/>
    <property type="evidence" value="ECO:0007669"/>
    <property type="project" value="UniProtKB-ARBA"/>
</dbReference>
<dbReference type="InterPro" id="IPR003735">
    <property type="entry name" value="Metal_Tscrpt_repr"/>
</dbReference>
<accession>A0A1F4UHI3</accession>
<comment type="caution">
    <text evidence="1">The sequence shown here is derived from an EMBL/GenBank/DDBJ whole genome shotgun (WGS) entry which is preliminary data.</text>
</comment>
<dbReference type="PANTHER" id="PTHR33677:SF3">
    <property type="entry name" value="COPPER-SENSING TRANSCRIPTIONAL REPRESSOR RICR"/>
    <property type="match status" value="1"/>
</dbReference>
<dbReference type="GO" id="GO:0003677">
    <property type="term" value="F:DNA binding"/>
    <property type="evidence" value="ECO:0007669"/>
    <property type="project" value="InterPro"/>
</dbReference>
<proteinExistence type="predicted"/>
<reference evidence="1 2" key="1">
    <citation type="journal article" date="2016" name="Nat. Commun.">
        <title>Thousands of microbial genomes shed light on interconnected biogeochemical processes in an aquifer system.</title>
        <authorList>
            <person name="Anantharaman K."/>
            <person name="Brown C.T."/>
            <person name="Hug L.A."/>
            <person name="Sharon I."/>
            <person name="Castelle C.J."/>
            <person name="Probst A.J."/>
            <person name="Thomas B.C."/>
            <person name="Singh A."/>
            <person name="Wilkins M.J."/>
            <person name="Karaoz U."/>
            <person name="Brodie E.L."/>
            <person name="Williams K.H."/>
            <person name="Hubbard S.S."/>
            <person name="Banfield J.F."/>
        </authorList>
    </citation>
    <scope>NUCLEOTIDE SEQUENCE [LARGE SCALE GENOMIC DNA]</scope>
</reference>
<evidence type="ECO:0000313" key="1">
    <source>
        <dbReference type="EMBL" id="OGC44401.1"/>
    </source>
</evidence>
<dbReference type="Proteomes" id="UP000176583">
    <property type="component" value="Unassembled WGS sequence"/>
</dbReference>
<name>A0A1F4UHI3_UNCKA</name>
<dbReference type="InterPro" id="IPR038390">
    <property type="entry name" value="Metal_Tscrpt_repr_sf"/>
</dbReference>
<dbReference type="Gene3D" id="1.20.58.1000">
    <property type="entry name" value="Metal-sensitive repressor, helix protomer"/>
    <property type="match status" value="1"/>
</dbReference>